<dbReference type="SUPFAM" id="SSF81606">
    <property type="entry name" value="PP2C-like"/>
    <property type="match status" value="1"/>
</dbReference>
<dbReference type="GO" id="GO:0004674">
    <property type="term" value="F:protein serine/threonine kinase activity"/>
    <property type="evidence" value="ECO:0007669"/>
    <property type="project" value="UniProtKB-KW"/>
</dbReference>
<name>H6L0Y5_SAPGL</name>
<accession>H6L0Y5</accession>
<dbReference type="InterPro" id="IPR001932">
    <property type="entry name" value="PPM-type_phosphatase-like_dom"/>
</dbReference>
<reference evidence="2 3" key="1">
    <citation type="journal article" date="2012" name="Stand. Genomic Sci.">
        <title>Complete genome sequencing and analysis of Saprospira grandis str. Lewin, a predatory marine bacterium.</title>
        <authorList>
            <person name="Saw J.H."/>
            <person name="Yuryev A."/>
            <person name="Kanbe M."/>
            <person name="Hou S."/>
            <person name="Young A.G."/>
            <person name="Aizawa S."/>
            <person name="Alam M."/>
        </authorList>
    </citation>
    <scope>NUCLEOTIDE SEQUENCE [LARGE SCALE GENOMIC DNA]</scope>
    <source>
        <strain evidence="2 3">Lewin</strain>
    </source>
</reference>
<dbReference type="KEGG" id="sgn:SGRA_3213"/>
<dbReference type="Gene3D" id="3.60.40.10">
    <property type="entry name" value="PPM-type phosphatase domain"/>
    <property type="match status" value="1"/>
</dbReference>
<organism evidence="2 3">
    <name type="scientific">Saprospira grandis (strain Lewin)</name>
    <dbReference type="NCBI Taxonomy" id="984262"/>
    <lineage>
        <taxon>Bacteria</taxon>
        <taxon>Pseudomonadati</taxon>
        <taxon>Bacteroidota</taxon>
        <taxon>Saprospiria</taxon>
        <taxon>Saprospirales</taxon>
        <taxon>Saprospiraceae</taxon>
        <taxon>Saprospira</taxon>
    </lineage>
</organism>
<dbReference type="HOGENOM" id="CLU_112038_0_0_10"/>
<dbReference type="eggNOG" id="COG2208">
    <property type="taxonomic scope" value="Bacteria"/>
</dbReference>
<feature type="domain" description="PPM-type phosphatase" evidence="1">
    <location>
        <begin position="6"/>
        <end position="198"/>
    </location>
</feature>
<dbReference type="PANTHER" id="PTHR35801:SF1">
    <property type="entry name" value="PHOSPHOSERINE PHOSPHATASE RSBX"/>
    <property type="match status" value="1"/>
</dbReference>
<dbReference type="InterPro" id="IPR036457">
    <property type="entry name" value="PPM-type-like_dom_sf"/>
</dbReference>
<dbReference type="RefSeq" id="WP_015693537.1">
    <property type="nucleotide sequence ID" value="NC_016940.1"/>
</dbReference>
<dbReference type="InterPro" id="IPR039248">
    <property type="entry name" value="Ptase_RsbX"/>
</dbReference>
<keyword evidence="2" id="KW-0808">Transferase</keyword>
<evidence type="ECO:0000313" key="3">
    <source>
        <dbReference type="Proteomes" id="UP000007519"/>
    </source>
</evidence>
<dbReference type="EMBL" id="CP002831">
    <property type="protein sequence ID" value="AFC25941.1"/>
    <property type="molecule type" value="Genomic_DNA"/>
</dbReference>
<gene>
    <name evidence="2" type="ordered locus">SGRA_3213</name>
</gene>
<evidence type="ECO:0000313" key="2">
    <source>
        <dbReference type="EMBL" id="AFC25941.1"/>
    </source>
</evidence>
<keyword evidence="2" id="KW-0723">Serine/threonine-protein kinase</keyword>
<keyword evidence="2" id="KW-0418">Kinase</keyword>
<dbReference type="PANTHER" id="PTHR35801">
    <property type="entry name" value="PHOSPHOSERINE PHOSPHATASE RSBX"/>
    <property type="match status" value="1"/>
</dbReference>
<dbReference type="STRING" id="984262.SGRA_3213"/>
<dbReference type="Pfam" id="PF07228">
    <property type="entry name" value="SpoIIE"/>
    <property type="match status" value="1"/>
</dbReference>
<dbReference type="Proteomes" id="UP000007519">
    <property type="component" value="Chromosome"/>
</dbReference>
<dbReference type="OrthoDB" id="479131at2"/>
<evidence type="ECO:0000259" key="1">
    <source>
        <dbReference type="SMART" id="SM00331"/>
    </source>
</evidence>
<dbReference type="AlphaFoldDB" id="H6L0Y5"/>
<protein>
    <submittedName>
        <fullName evidence="2">Anti-sigma regulatory factor, serine/threonine protein kinase</fullName>
    </submittedName>
</protein>
<sequence>MSWVRRYEDEYFQLHYSWRNCRGEQCCGDAVLVHREESSIFLALIDSLGHGPKAAEMSDKLKDYLKKYHYLPLDELLQKAHRHFEASRGAALAVCRLHEDGRLEYIGLGNVVVRILEHQQEQLLVSKDGVLGQRARQFQITEHQLLPGYALMMYSDGIKGRPLYRKSWPLRGTPELLSDIIENYGRSYDDLSIVYLNLLK</sequence>
<keyword evidence="3" id="KW-1185">Reference proteome</keyword>
<dbReference type="SMART" id="SM00331">
    <property type="entry name" value="PP2C_SIG"/>
    <property type="match status" value="1"/>
</dbReference>
<proteinExistence type="predicted"/>